<dbReference type="Pfam" id="PF16648">
    <property type="entry name" value="Calpain_u2"/>
    <property type="match status" value="1"/>
</dbReference>
<dbReference type="SMART" id="SM00054">
    <property type="entry name" value="EFh"/>
    <property type="match status" value="2"/>
</dbReference>
<organism evidence="9 10">
    <name type="scientific">Knipowitschia caucasica</name>
    <name type="common">Caucasian dwarf goby</name>
    <name type="synonym">Pomatoschistus caucasicus</name>
    <dbReference type="NCBI Taxonomy" id="637954"/>
    <lineage>
        <taxon>Eukaryota</taxon>
        <taxon>Metazoa</taxon>
        <taxon>Chordata</taxon>
        <taxon>Craniata</taxon>
        <taxon>Vertebrata</taxon>
        <taxon>Euteleostomi</taxon>
        <taxon>Actinopterygii</taxon>
        <taxon>Neopterygii</taxon>
        <taxon>Teleostei</taxon>
        <taxon>Neoteleostei</taxon>
        <taxon>Acanthomorphata</taxon>
        <taxon>Gobiaria</taxon>
        <taxon>Gobiiformes</taxon>
        <taxon>Gobioidei</taxon>
        <taxon>Gobiidae</taxon>
        <taxon>Gobiinae</taxon>
        <taxon>Knipowitschia</taxon>
    </lineage>
</organism>
<gene>
    <name evidence="9" type="ORF">KC01_LOCUS16661</name>
</gene>
<dbReference type="Gene3D" id="1.10.238.10">
    <property type="entry name" value="EF-hand"/>
    <property type="match status" value="1"/>
</dbReference>
<evidence type="ECO:0000256" key="1">
    <source>
        <dbReference type="ARBA" id="ARBA00004308"/>
    </source>
</evidence>
<dbReference type="SUPFAM" id="SSF47473">
    <property type="entry name" value="EF-hand"/>
    <property type="match status" value="1"/>
</dbReference>
<name>A0AAV2KAP4_KNICA</name>
<keyword evidence="3" id="KW-0963">Cytoplasm</keyword>
<dbReference type="InterPro" id="IPR002048">
    <property type="entry name" value="EF_hand_dom"/>
</dbReference>
<evidence type="ECO:0000256" key="3">
    <source>
        <dbReference type="ARBA" id="ARBA00022490"/>
    </source>
</evidence>
<dbReference type="EMBL" id="OZ035839">
    <property type="protein sequence ID" value="CAL1586634.1"/>
    <property type="molecule type" value="Genomic_DNA"/>
</dbReference>
<keyword evidence="4" id="KW-0479">Metal-binding</keyword>
<evidence type="ECO:0000259" key="8">
    <source>
        <dbReference type="PROSITE" id="PS50222"/>
    </source>
</evidence>
<evidence type="ECO:0000256" key="7">
    <source>
        <dbReference type="ARBA" id="ARBA00023136"/>
    </source>
</evidence>
<dbReference type="InterPro" id="IPR032100">
    <property type="entry name" value="Calpain_u2"/>
</dbReference>
<keyword evidence="7" id="KW-0472">Membrane</keyword>
<dbReference type="InterPro" id="IPR018247">
    <property type="entry name" value="EF_Hand_1_Ca_BS"/>
</dbReference>
<dbReference type="GO" id="GO:0005509">
    <property type="term" value="F:calcium ion binding"/>
    <property type="evidence" value="ECO:0007669"/>
    <property type="project" value="InterPro"/>
</dbReference>
<dbReference type="AlphaFoldDB" id="A0AAV2KAP4"/>
<dbReference type="InterPro" id="IPR011992">
    <property type="entry name" value="EF-hand-dom_pair"/>
</dbReference>
<dbReference type="Pfam" id="PF00036">
    <property type="entry name" value="EF-hand_1"/>
    <property type="match status" value="1"/>
</dbReference>
<dbReference type="PANTHER" id="PTHR46735">
    <property type="entry name" value="CALPAIN, SMALL SUBUNIT 1 A-RELATED"/>
    <property type="match status" value="1"/>
</dbReference>
<keyword evidence="5" id="KW-0677">Repeat</keyword>
<keyword evidence="10" id="KW-1185">Reference proteome</keyword>
<evidence type="ECO:0000313" key="10">
    <source>
        <dbReference type="Proteomes" id="UP001497482"/>
    </source>
</evidence>
<comment type="subcellular location">
    <subcellularLocation>
        <location evidence="2">Cytoplasm</location>
    </subcellularLocation>
    <subcellularLocation>
        <location evidence="1">Endomembrane system</location>
    </subcellularLocation>
</comment>
<keyword evidence="6" id="KW-0106">Calcium</keyword>
<reference evidence="9 10" key="1">
    <citation type="submission" date="2024-04" db="EMBL/GenBank/DDBJ databases">
        <authorList>
            <person name="Waldvogel A.-M."/>
            <person name="Schoenle A."/>
        </authorList>
    </citation>
    <scope>NUCLEOTIDE SEQUENCE [LARGE SCALE GENOMIC DNA]</scope>
</reference>
<accession>A0AAV2KAP4</accession>
<sequence length="197" mass="22627">MGLSPQSWHIAAEAPNWELPRHVCAAGGKERGTEDSLAERKQKPIVFVSDRAHANKEIQHEGIRGEVKKKPKRKLLEPEEETEDEKHFRAIYQQISGDDMQVCANELKIILKNVLSKHNIQSDGFSQETCRSMIALMDTDGSGKLNLQEFKHLWKKIKMWQIIFKNYDKNNSSSISSFDMRNAVNEADPHWQLFPAT</sequence>
<evidence type="ECO:0000313" key="9">
    <source>
        <dbReference type="EMBL" id="CAL1586634.1"/>
    </source>
</evidence>
<evidence type="ECO:0000256" key="4">
    <source>
        <dbReference type="ARBA" id="ARBA00022723"/>
    </source>
</evidence>
<dbReference type="PROSITE" id="PS50222">
    <property type="entry name" value="EF_HAND_2"/>
    <property type="match status" value="1"/>
</dbReference>
<dbReference type="Proteomes" id="UP001497482">
    <property type="component" value="Chromosome 17"/>
</dbReference>
<protein>
    <recommendedName>
        <fullName evidence="8">EF-hand domain-containing protein</fullName>
    </recommendedName>
</protein>
<feature type="domain" description="EF-hand" evidence="8">
    <location>
        <begin position="125"/>
        <end position="160"/>
    </location>
</feature>
<dbReference type="GO" id="GO:0110158">
    <property type="term" value="C:calpain complex"/>
    <property type="evidence" value="ECO:0007669"/>
    <property type="project" value="TreeGrafter"/>
</dbReference>
<dbReference type="PANTHER" id="PTHR46735:SF3">
    <property type="entry name" value="CALPAIN SMALL SUBUNIT 1-RELATED"/>
    <property type="match status" value="1"/>
</dbReference>
<evidence type="ECO:0000256" key="6">
    <source>
        <dbReference type="ARBA" id="ARBA00022837"/>
    </source>
</evidence>
<proteinExistence type="predicted"/>
<evidence type="ECO:0000256" key="5">
    <source>
        <dbReference type="ARBA" id="ARBA00022737"/>
    </source>
</evidence>
<evidence type="ECO:0000256" key="2">
    <source>
        <dbReference type="ARBA" id="ARBA00004496"/>
    </source>
</evidence>
<dbReference type="GO" id="GO:0012505">
    <property type="term" value="C:endomembrane system"/>
    <property type="evidence" value="ECO:0007669"/>
    <property type="project" value="UniProtKB-SubCell"/>
</dbReference>
<dbReference type="PROSITE" id="PS00018">
    <property type="entry name" value="EF_HAND_1"/>
    <property type="match status" value="1"/>
</dbReference>